<evidence type="ECO:0000313" key="3">
    <source>
        <dbReference type="EMBL" id="CAE1286365.1"/>
    </source>
</evidence>
<keyword evidence="2" id="KW-1133">Transmembrane helix</keyword>
<accession>A0A812CZ38</accession>
<keyword evidence="4" id="KW-1185">Reference proteome</keyword>
<dbReference type="OrthoDB" id="7487745at2759"/>
<evidence type="ECO:0000256" key="2">
    <source>
        <dbReference type="SAM" id="Phobius"/>
    </source>
</evidence>
<feature type="compositionally biased region" description="Polar residues" evidence="1">
    <location>
        <begin position="65"/>
        <end position="78"/>
    </location>
</feature>
<comment type="caution">
    <text evidence="3">The sequence shown here is derived from an EMBL/GenBank/DDBJ whole genome shotgun (WGS) entry which is preliminary data.</text>
</comment>
<dbReference type="AlphaFoldDB" id="A0A812CZ38"/>
<evidence type="ECO:0000256" key="1">
    <source>
        <dbReference type="SAM" id="MobiDB-lite"/>
    </source>
</evidence>
<keyword evidence="2" id="KW-0472">Membrane</keyword>
<organism evidence="3 4">
    <name type="scientific">Acanthosepion pharaonis</name>
    <name type="common">Pharaoh cuttlefish</name>
    <name type="synonym">Sepia pharaonis</name>
    <dbReference type="NCBI Taxonomy" id="158019"/>
    <lineage>
        <taxon>Eukaryota</taxon>
        <taxon>Metazoa</taxon>
        <taxon>Spiralia</taxon>
        <taxon>Lophotrochozoa</taxon>
        <taxon>Mollusca</taxon>
        <taxon>Cephalopoda</taxon>
        <taxon>Coleoidea</taxon>
        <taxon>Decapodiformes</taxon>
        <taxon>Sepiida</taxon>
        <taxon>Sepiina</taxon>
        <taxon>Sepiidae</taxon>
        <taxon>Acanthosepion</taxon>
    </lineage>
</organism>
<evidence type="ECO:0000313" key="4">
    <source>
        <dbReference type="Proteomes" id="UP000597762"/>
    </source>
</evidence>
<gene>
    <name evidence="3" type="ORF">SPHA_45955</name>
</gene>
<sequence>MNSTLDPTLLEDAGNNTMQGLPMSTKLTIGVLAGVAAFGLIIIIIVLVCLLVQSKKSGTVKKAKSQNSELPASHTQMTPYHGHFRSSNDIPPAGAYPPDGNFREYDNWAYTAGTDELSYYPDVISDLNRKSAIGNKDLRWATVSLRAHDNYDYARYGRIPRAKLYERKEDLTS</sequence>
<feature type="region of interest" description="Disordered" evidence="1">
    <location>
        <begin position="63"/>
        <end position="95"/>
    </location>
</feature>
<proteinExistence type="predicted"/>
<dbReference type="EMBL" id="CAHIKZ030002401">
    <property type="protein sequence ID" value="CAE1286365.1"/>
    <property type="molecule type" value="Genomic_DNA"/>
</dbReference>
<keyword evidence="2" id="KW-0812">Transmembrane</keyword>
<name>A0A812CZ38_ACAPH</name>
<reference evidence="3" key="1">
    <citation type="submission" date="2021-01" db="EMBL/GenBank/DDBJ databases">
        <authorList>
            <person name="Li R."/>
            <person name="Bekaert M."/>
        </authorList>
    </citation>
    <scope>NUCLEOTIDE SEQUENCE</scope>
    <source>
        <strain evidence="3">Farmed</strain>
    </source>
</reference>
<feature type="transmembrane region" description="Helical" evidence="2">
    <location>
        <begin position="27"/>
        <end position="52"/>
    </location>
</feature>
<protein>
    <submittedName>
        <fullName evidence="3">Uncharacterized protein</fullName>
    </submittedName>
</protein>
<dbReference type="Proteomes" id="UP000597762">
    <property type="component" value="Unassembled WGS sequence"/>
</dbReference>